<name>M4NE55_9GAMM</name>
<dbReference type="HOGENOM" id="CLU_3065621_0_0_6"/>
<sequence length="53" mass="5610" precursor="true">MALAHARANRASPEEGEAPIRPVSSPTAAPPSFEEMLAVMEAAEEAMLHRGHS</sequence>
<dbReference type="AlphaFoldDB" id="M4NE55"/>
<proteinExistence type="predicted"/>
<protein>
    <submittedName>
        <fullName evidence="2">Uncharacterized protein</fullName>
    </submittedName>
</protein>
<reference evidence="2 3" key="1">
    <citation type="submission" date="2012-04" db="EMBL/GenBank/DDBJ databases">
        <title>Complete genome of Rhodanobacter sp. 2APBS1.</title>
        <authorList>
            <consortium name="US DOE Joint Genome Institute"/>
            <person name="Huntemann M."/>
            <person name="Wei C.-L."/>
            <person name="Han J."/>
            <person name="Detter J.C."/>
            <person name="Han C."/>
            <person name="Tapia R."/>
            <person name="Munk A.C.C."/>
            <person name="Chen A."/>
            <person name="Krypides N."/>
            <person name="Mavromatis K."/>
            <person name="Markowitz V."/>
            <person name="Szeto E."/>
            <person name="Ivanova N."/>
            <person name="Mikhailova N."/>
            <person name="Ovchinnikova G."/>
            <person name="Pagani I."/>
            <person name="Pati A."/>
            <person name="Goodwin L."/>
            <person name="Peters L."/>
            <person name="Pitluck S."/>
            <person name="Woyke T."/>
            <person name="Prakash O."/>
            <person name="Elkins J."/>
            <person name="Brown S."/>
            <person name="Palumbo A."/>
            <person name="Hemme C."/>
            <person name="Zhou J."/>
            <person name="Watson D."/>
            <person name="Jardine P."/>
            <person name="Kostka J."/>
            <person name="Green S."/>
        </authorList>
    </citation>
    <scope>NUCLEOTIDE SEQUENCE [LARGE SCALE GENOMIC DNA]</scope>
    <source>
        <strain evidence="2 3">2APBS1</strain>
    </source>
</reference>
<evidence type="ECO:0000256" key="1">
    <source>
        <dbReference type="SAM" id="MobiDB-lite"/>
    </source>
</evidence>
<gene>
    <name evidence="2" type="ORF">R2APBS1_1937</name>
</gene>
<organism evidence="2 3">
    <name type="scientific">Rhodanobacter denitrificans</name>
    <dbReference type="NCBI Taxonomy" id="666685"/>
    <lineage>
        <taxon>Bacteria</taxon>
        <taxon>Pseudomonadati</taxon>
        <taxon>Pseudomonadota</taxon>
        <taxon>Gammaproteobacteria</taxon>
        <taxon>Lysobacterales</taxon>
        <taxon>Rhodanobacteraceae</taxon>
        <taxon>Rhodanobacter</taxon>
    </lineage>
</organism>
<dbReference type="EMBL" id="CP003470">
    <property type="protein sequence ID" value="AGG89060.1"/>
    <property type="molecule type" value="Genomic_DNA"/>
</dbReference>
<dbReference type="KEGG" id="rhd:R2APBS1_1937"/>
<dbReference type="Proteomes" id="UP000011859">
    <property type="component" value="Chromosome"/>
</dbReference>
<keyword evidence="3" id="KW-1185">Reference proteome</keyword>
<dbReference type="STRING" id="666685.R2APBS1_1937"/>
<evidence type="ECO:0000313" key="3">
    <source>
        <dbReference type="Proteomes" id="UP000011859"/>
    </source>
</evidence>
<accession>M4NE55</accession>
<evidence type="ECO:0000313" key="2">
    <source>
        <dbReference type="EMBL" id="AGG89060.1"/>
    </source>
</evidence>
<feature type="region of interest" description="Disordered" evidence="1">
    <location>
        <begin position="1"/>
        <end position="32"/>
    </location>
</feature>